<keyword evidence="2" id="KW-1133">Transmembrane helix</keyword>
<evidence type="ECO:0000256" key="3">
    <source>
        <dbReference type="SAM" id="SignalP"/>
    </source>
</evidence>
<proteinExistence type="predicted"/>
<feature type="compositionally biased region" description="Low complexity" evidence="1">
    <location>
        <begin position="333"/>
        <end position="343"/>
    </location>
</feature>
<keyword evidence="5" id="KW-1185">Reference proteome</keyword>
<reference evidence="4 5" key="1">
    <citation type="submission" date="2019-08" db="EMBL/GenBank/DDBJ databases">
        <authorList>
            <person name="Liang Q."/>
        </authorList>
    </citation>
    <scope>NUCLEOTIDE SEQUENCE [LARGE SCALE GENOMIC DNA]</scope>
    <source>
        <strain evidence="4 5">V1718</strain>
    </source>
</reference>
<keyword evidence="2" id="KW-0472">Membrane</keyword>
<evidence type="ECO:0000256" key="1">
    <source>
        <dbReference type="SAM" id="MobiDB-lite"/>
    </source>
</evidence>
<keyword evidence="3" id="KW-0732">Signal</keyword>
<feature type="transmembrane region" description="Helical" evidence="2">
    <location>
        <begin position="362"/>
        <end position="384"/>
    </location>
</feature>
<dbReference type="EMBL" id="CP042467">
    <property type="protein sequence ID" value="QED30150.1"/>
    <property type="molecule type" value="Genomic_DNA"/>
</dbReference>
<accession>A0A5B8XX35</accession>
<gene>
    <name evidence="4" type="ORF">FRD01_23530</name>
</gene>
<dbReference type="KEGG" id="bbae:FRD01_23530"/>
<feature type="compositionally biased region" description="Acidic residues" evidence="1">
    <location>
        <begin position="344"/>
        <end position="356"/>
    </location>
</feature>
<name>A0A5B8XX35_9DELT</name>
<feature type="chain" id="PRO_5022780518" description="DUF2330 domain-containing protein" evidence="3">
    <location>
        <begin position="22"/>
        <end position="387"/>
    </location>
</feature>
<dbReference type="AlphaFoldDB" id="A0A5B8XX35"/>
<evidence type="ECO:0000313" key="5">
    <source>
        <dbReference type="Proteomes" id="UP000321595"/>
    </source>
</evidence>
<keyword evidence="2" id="KW-0812">Transmembrane</keyword>
<sequence>MNRSIAALIALLLVFPVSASAFIVTSDGSDVNVRGANMAILHGGDEQTLIMSVDIEVETDSEVVWILPLPAPPSRVERAGDMLWSEITSSMQVSRLAPPKSRGETAEDDEVEGRVIEGADVSIVSFPNQGEDARSKLIEDVGEEAKKLPLSFYSDQNWTFVRMKWTAKAGRQRTAPLVFDFKTPFAVAPVRSLASDKGTDISIYQFLGAAPVEDHYLDAFSKGGQVAKDRRKSSGWAILSEEWMMGRTVFFARDLKLLVRNHYTARFSEEGRGYFQAVIFDGLDKKKVRNWKEDLLFADRGTSMKVESVEQAAIEEADIEDTPEAAEGEAPVEQEPAAEAPAEGAEEVNDAESGGEEAPMDWTLILGVSVLIVVGGLVGMIQLMRMR</sequence>
<protein>
    <recommendedName>
        <fullName evidence="6">DUF2330 domain-containing protein</fullName>
    </recommendedName>
</protein>
<organism evidence="4 5">
    <name type="scientific">Microvenator marinus</name>
    <dbReference type="NCBI Taxonomy" id="2600177"/>
    <lineage>
        <taxon>Bacteria</taxon>
        <taxon>Deltaproteobacteria</taxon>
        <taxon>Bradymonadales</taxon>
        <taxon>Microvenatoraceae</taxon>
        <taxon>Microvenator</taxon>
    </lineage>
</organism>
<dbReference type="RefSeq" id="WP_146963584.1">
    <property type="nucleotide sequence ID" value="NZ_CP042467.1"/>
</dbReference>
<feature type="compositionally biased region" description="Acidic residues" evidence="1">
    <location>
        <begin position="316"/>
        <end position="332"/>
    </location>
</feature>
<feature type="signal peptide" evidence="3">
    <location>
        <begin position="1"/>
        <end position="21"/>
    </location>
</feature>
<evidence type="ECO:0008006" key="6">
    <source>
        <dbReference type="Google" id="ProtNLM"/>
    </source>
</evidence>
<evidence type="ECO:0000313" key="4">
    <source>
        <dbReference type="EMBL" id="QED30150.1"/>
    </source>
</evidence>
<dbReference type="Proteomes" id="UP000321595">
    <property type="component" value="Chromosome"/>
</dbReference>
<evidence type="ECO:0000256" key="2">
    <source>
        <dbReference type="SAM" id="Phobius"/>
    </source>
</evidence>
<feature type="region of interest" description="Disordered" evidence="1">
    <location>
        <begin position="316"/>
        <end position="356"/>
    </location>
</feature>